<organism evidence="1 2">
    <name type="scientific">Elusimicrobium minutum (strain Pei191)</name>
    <dbReference type="NCBI Taxonomy" id="445932"/>
    <lineage>
        <taxon>Bacteria</taxon>
        <taxon>Pseudomonadati</taxon>
        <taxon>Elusimicrobiota</taxon>
        <taxon>Elusimicrobia</taxon>
        <taxon>Elusimicrobiales</taxon>
        <taxon>Elusimicrobiaceae</taxon>
        <taxon>Elusimicrobium</taxon>
    </lineage>
</organism>
<name>B2KDE1_ELUMP</name>
<keyword evidence="2" id="KW-1185">Reference proteome</keyword>
<dbReference type="Proteomes" id="UP000001029">
    <property type="component" value="Chromosome"/>
</dbReference>
<dbReference type="STRING" id="445932.Emin_0984"/>
<dbReference type="EMBL" id="CP001055">
    <property type="protein sequence ID" value="ACC98537.1"/>
    <property type="molecule type" value="Genomic_DNA"/>
</dbReference>
<accession>B2KDE1</accession>
<dbReference type="KEGG" id="emi:Emin_0984"/>
<reference evidence="1 2" key="1">
    <citation type="journal article" date="2009" name="Appl. Environ. Microbiol.">
        <title>Genomic analysis of 'Elusimicrobium minutum,' the first cultivated representative of the phylum 'Elusimicrobia' (formerly termite group 1).</title>
        <authorList>
            <person name="Herlemann D.P.R."/>
            <person name="Geissinger O."/>
            <person name="Ikeda-Ohtsubo W."/>
            <person name="Kunin V."/>
            <person name="Sun H."/>
            <person name="Lapidus A."/>
            <person name="Hugenholtz P."/>
            <person name="Brune A."/>
        </authorList>
    </citation>
    <scope>NUCLEOTIDE SEQUENCE [LARGE SCALE GENOMIC DNA]</scope>
    <source>
        <strain evidence="1 2">Pei191</strain>
    </source>
</reference>
<proteinExistence type="predicted"/>
<protein>
    <submittedName>
        <fullName evidence="1">Uncharacterized protein</fullName>
    </submittedName>
</protein>
<dbReference type="HOGENOM" id="CLU_2953121_0_0_0"/>
<gene>
    <name evidence="1" type="ordered locus">Emin_0984</name>
</gene>
<dbReference type="RefSeq" id="WP_012415152.1">
    <property type="nucleotide sequence ID" value="NC_010644.1"/>
</dbReference>
<dbReference type="AlphaFoldDB" id="B2KDE1"/>
<evidence type="ECO:0000313" key="1">
    <source>
        <dbReference type="EMBL" id="ACC98537.1"/>
    </source>
</evidence>
<sequence>MTLQEALDKARRAANGAIQIWGLTEPAQANAMKQIQEIYEGYLKQVEVKENGTQSKCKN</sequence>
<evidence type="ECO:0000313" key="2">
    <source>
        <dbReference type="Proteomes" id="UP000001029"/>
    </source>
</evidence>